<evidence type="ECO:0000313" key="2">
    <source>
        <dbReference type="EMBL" id="ADC65178.1"/>
    </source>
</evidence>
<gene>
    <name evidence="2" type="ordered locus">Ferp_1016</name>
</gene>
<dbReference type="InterPro" id="IPR038723">
    <property type="entry name" value="ArnR1-like_HTH"/>
</dbReference>
<accession>D3RXG5</accession>
<reference evidence="3" key="1">
    <citation type="submission" date="2010-02" db="EMBL/GenBank/DDBJ databases">
        <title>Complete sequence of Ferroglobus placidus DSM 10642.</title>
        <authorList>
            <consortium name="US DOE Joint Genome Institute"/>
            <person name="Lucas S."/>
            <person name="Copeland A."/>
            <person name="Lapidus A."/>
            <person name="Cheng J.-F."/>
            <person name="Bruce D."/>
            <person name="Goodwin L."/>
            <person name="Pitluck S."/>
            <person name="Saunders E."/>
            <person name="Brettin T."/>
            <person name="Detter J.C."/>
            <person name="Han C."/>
            <person name="Tapia R."/>
            <person name="Larimer F."/>
            <person name="Land M."/>
            <person name="Hauser L."/>
            <person name="Kyrpides N."/>
            <person name="Ivanova N."/>
            <person name="Holmes D."/>
            <person name="Lovley D."/>
            <person name="Kyrpides N."/>
            <person name="Anderson I.J."/>
            <person name="Woyke T."/>
        </authorList>
    </citation>
    <scope>NUCLEOTIDE SEQUENCE [LARGE SCALE GENOMIC DNA]</scope>
    <source>
        <strain evidence="3">DSM 10642 / AEDII12DO</strain>
    </source>
</reference>
<feature type="domain" description="ArnR1-like winged helix-turn-helix" evidence="1">
    <location>
        <begin position="4"/>
        <end position="80"/>
    </location>
</feature>
<protein>
    <recommendedName>
        <fullName evidence="1">ArnR1-like winged helix-turn-helix domain-containing protein</fullName>
    </recommendedName>
</protein>
<dbReference type="RefSeq" id="WP_012965521.1">
    <property type="nucleotide sequence ID" value="NC_013849.1"/>
</dbReference>
<dbReference type="EMBL" id="CP001899">
    <property type="protein sequence ID" value="ADC65178.1"/>
    <property type="molecule type" value="Genomic_DNA"/>
</dbReference>
<dbReference type="Proteomes" id="UP000002613">
    <property type="component" value="Chromosome"/>
</dbReference>
<dbReference type="PaxDb" id="589924-Ferp_1016"/>
<dbReference type="GeneID" id="8778526"/>
<name>D3RXG5_FERPA</name>
<dbReference type="Pfam" id="PF14947">
    <property type="entry name" value="HTH_45"/>
    <property type="match status" value="1"/>
</dbReference>
<dbReference type="Gene3D" id="1.10.10.10">
    <property type="entry name" value="Winged helix-like DNA-binding domain superfamily/Winged helix DNA-binding domain"/>
    <property type="match status" value="1"/>
</dbReference>
<dbReference type="InterPro" id="IPR036388">
    <property type="entry name" value="WH-like_DNA-bd_sf"/>
</dbReference>
<dbReference type="SUPFAM" id="SSF46785">
    <property type="entry name" value="Winged helix' DNA-binding domain"/>
    <property type="match status" value="1"/>
</dbReference>
<dbReference type="InterPro" id="IPR036390">
    <property type="entry name" value="WH_DNA-bd_sf"/>
</dbReference>
<reference evidence="2 3" key="2">
    <citation type="journal article" date="2011" name="Stand. Genomic Sci.">
        <title>Complete genome sequence of Ferroglobus placidus AEDII12DO.</title>
        <authorList>
            <person name="Anderson I."/>
            <person name="Risso C."/>
            <person name="Holmes D."/>
            <person name="Lucas S."/>
            <person name="Copeland A."/>
            <person name="Lapidus A."/>
            <person name="Cheng J.F."/>
            <person name="Bruce D."/>
            <person name="Goodwin L."/>
            <person name="Pitluck S."/>
            <person name="Saunders E."/>
            <person name="Brettin T."/>
            <person name="Detter J.C."/>
            <person name="Han C."/>
            <person name="Tapia R."/>
            <person name="Larimer F."/>
            <person name="Land M."/>
            <person name="Hauser L."/>
            <person name="Woyke T."/>
            <person name="Lovley D."/>
            <person name="Kyrpides N."/>
            <person name="Ivanova N."/>
        </authorList>
    </citation>
    <scope>NUCLEOTIDE SEQUENCE [LARGE SCALE GENOMIC DNA]</scope>
    <source>
        <strain evidence="3">DSM 10642 / AEDII12DO</strain>
    </source>
</reference>
<dbReference type="OrthoDB" id="140255at2157"/>
<dbReference type="AlphaFoldDB" id="D3RXG5"/>
<dbReference type="KEGG" id="fpl:Ferp_1016"/>
<dbReference type="HOGENOM" id="CLU_159725_3_1_2"/>
<dbReference type="eggNOG" id="arCOG01055">
    <property type="taxonomic scope" value="Archaea"/>
</dbReference>
<sequence>MHERRSKFEIIYEILCRTQTPASKTKIVYGANLNFKLAEKYFSLLEEMSLLEKVKIDGKTCYAITEKGREFIKRYEELAKDISKDVIAKYL</sequence>
<evidence type="ECO:0000259" key="1">
    <source>
        <dbReference type="Pfam" id="PF14947"/>
    </source>
</evidence>
<organism evidence="2 3">
    <name type="scientific">Ferroglobus placidus (strain DSM 10642 / AEDII12DO)</name>
    <dbReference type="NCBI Taxonomy" id="589924"/>
    <lineage>
        <taxon>Archaea</taxon>
        <taxon>Methanobacteriati</taxon>
        <taxon>Methanobacteriota</taxon>
        <taxon>Archaeoglobi</taxon>
        <taxon>Archaeoglobales</taxon>
        <taxon>Archaeoglobaceae</taxon>
        <taxon>Ferroglobus</taxon>
    </lineage>
</organism>
<keyword evidence="3" id="KW-1185">Reference proteome</keyword>
<proteinExistence type="predicted"/>
<evidence type="ECO:0000313" key="3">
    <source>
        <dbReference type="Proteomes" id="UP000002613"/>
    </source>
</evidence>